<dbReference type="EMBL" id="CP002299">
    <property type="protein sequence ID" value="ADP80068.1"/>
    <property type="molecule type" value="Genomic_DNA"/>
</dbReference>
<dbReference type="eggNOG" id="COG0747">
    <property type="taxonomic scope" value="Bacteria"/>
</dbReference>
<dbReference type="KEGG" id="fri:FraEuI1c_2018"/>
<dbReference type="Gene3D" id="3.40.190.10">
    <property type="entry name" value="Periplasmic binding protein-like II"/>
    <property type="match status" value="1"/>
</dbReference>
<dbReference type="HOGENOM" id="CLU_017028_7_3_11"/>
<dbReference type="GO" id="GO:0043190">
    <property type="term" value="C:ATP-binding cassette (ABC) transporter complex"/>
    <property type="evidence" value="ECO:0007669"/>
    <property type="project" value="InterPro"/>
</dbReference>
<evidence type="ECO:0000256" key="4">
    <source>
        <dbReference type="ARBA" id="ARBA00022729"/>
    </source>
</evidence>
<evidence type="ECO:0000256" key="3">
    <source>
        <dbReference type="ARBA" id="ARBA00022448"/>
    </source>
</evidence>
<evidence type="ECO:0000256" key="1">
    <source>
        <dbReference type="ARBA" id="ARBA00004196"/>
    </source>
</evidence>
<feature type="domain" description="Solute-binding protein family 5" evidence="5">
    <location>
        <begin position="106"/>
        <end position="469"/>
    </location>
</feature>
<dbReference type="InterPro" id="IPR030678">
    <property type="entry name" value="Peptide/Ni-bd"/>
</dbReference>
<name>E3IV48_PSEI1</name>
<protein>
    <submittedName>
        <fullName evidence="6">Extracellular solute-binding protein family 5</fullName>
    </submittedName>
</protein>
<dbReference type="InterPro" id="IPR000914">
    <property type="entry name" value="SBP_5_dom"/>
</dbReference>
<evidence type="ECO:0000256" key="2">
    <source>
        <dbReference type="ARBA" id="ARBA00005695"/>
    </source>
</evidence>
<comment type="similarity">
    <text evidence="2">Belongs to the bacterial solute-binding protein 5 family.</text>
</comment>
<dbReference type="Proteomes" id="UP000002484">
    <property type="component" value="Chromosome"/>
</dbReference>
<sequence precursor="true">MSIVRRLASLNSGPKPGLRRGRRPAVAAAATAGLLALAACGGANNQTATAADTGAPKAGGTLKVSFFPDNPSLSCIDPFQVYWIEHRTIIRNFADSLTDQDPATGKIVPWLAKSWDISSDGLNYTFHLRDGVTFSNGKKVDAQAVADDAAGWIATVKATNGATYGASYIQGLSGATVVDPLTVKLTLSQPNSSFLQATSTTNLAITDPAEYTETPTQRCTGQGVIGSGAFVLDHYTPKVETVLTKRPTPYSWASSLEKNQGSAYLDKVIFNYVAEDSVRTGNLVSGAIDIAWPRNPFTVQDAKLITASGDTVEKRSLPGVAYTQFANTAPGRVLSDPEVRKALYKATDIKTYAATVFGPDYPVVQGVFNSTTPGFKSEASKLAYDPAGAAKILDADGWTLGSDGFRHKDGKELTIEYPVSQFSAGAELLQSQLKKVGINLNLRTLTPAELATYLPNGDYDLTQTYFTRASIGALQYILNPDVANSKALANRSASPDVTAHIKDLFAQALQTTDASQTSKAYADLQDYLIDQGVSFPLFERVQEAGVSSHIHGFAFTSESFLKLNDVWKDNGS</sequence>
<dbReference type="PANTHER" id="PTHR30290">
    <property type="entry name" value="PERIPLASMIC BINDING COMPONENT OF ABC TRANSPORTER"/>
    <property type="match status" value="1"/>
</dbReference>
<accession>E3IV48</accession>
<dbReference type="SUPFAM" id="SSF53850">
    <property type="entry name" value="Periplasmic binding protein-like II"/>
    <property type="match status" value="1"/>
</dbReference>
<dbReference type="RefSeq" id="WP_013423187.1">
    <property type="nucleotide sequence ID" value="NC_014666.1"/>
</dbReference>
<dbReference type="GO" id="GO:1904680">
    <property type="term" value="F:peptide transmembrane transporter activity"/>
    <property type="evidence" value="ECO:0007669"/>
    <property type="project" value="TreeGrafter"/>
</dbReference>
<dbReference type="OrthoDB" id="9046151at2"/>
<dbReference type="CDD" id="cd08492">
    <property type="entry name" value="PBP2_NikA_DppA_OppA_like_15"/>
    <property type="match status" value="1"/>
</dbReference>
<dbReference type="InterPro" id="IPR039424">
    <property type="entry name" value="SBP_5"/>
</dbReference>
<gene>
    <name evidence="6" type="ordered locus">FraEuI1c_2018</name>
</gene>
<dbReference type="AlphaFoldDB" id="E3IV48"/>
<dbReference type="GO" id="GO:0015833">
    <property type="term" value="P:peptide transport"/>
    <property type="evidence" value="ECO:0007669"/>
    <property type="project" value="TreeGrafter"/>
</dbReference>
<dbReference type="Gene3D" id="3.10.105.10">
    <property type="entry name" value="Dipeptide-binding Protein, Domain 3"/>
    <property type="match status" value="1"/>
</dbReference>
<dbReference type="PIRSF" id="PIRSF002741">
    <property type="entry name" value="MppA"/>
    <property type="match status" value="1"/>
</dbReference>
<dbReference type="Pfam" id="PF00496">
    <property type="entry name" value="SBP_bac_5"/>
    <property type="match status" value="1"/>
</dbReference>
<comment type="subcellular location">
    <subcellularLocation>
        <location evidence="1">Cell envelope</location>
    </subcellularLocation>
</comment>
<dbReference type="PANTHER" id="PTHR30290:SF10">
    <property type="entry name" value="PERIPLASMIC OLIGOPEPTIDE-BINDING PROTEIN-RELATED"/>
    <property type="match status" value="1"/>
</dbReference>
<dbReference type="GO" id="GO:0042597">
    <property type="term" value="C:periplasmic space"/>
    <property type="evidence" value="ECO:0007669"/>
    <property type="project" value="UniProtKB-ARBA"/>
</dbReference>
<keyword evidence="4" id="KW-0732">Signal</keyword>
<evidence type="ECO:0000313" key="7">
    <source>
        <dbReference type="Proteomes" id="UP000002484"/>
    </source>
</evidence>
<reference evidence="6 7" key="1">
    <citation type="submission" date="2010-10" db="EMBL/GenBank/DDBJ databases">
        <title>Complete sequence of Frankia sp. EuI1c.</title>
        <authorList>
            <consortium name="US DOE Joint Genome Institute"/>
            <person name="Lucas S."/>
            <person name="Copeland A."/>
            <person name="Lapidus A."/>
            <person name="Cheng J.-F."/>
            <person name="Bruce D."/>
            <person name="Goodwin L."/>
            <person name="Pitluck S."/>
            <person name="Chertkov O."/>
            <person name="Detter J.C."/>
            <person name="Han C."/>
            <person name="Tapia R."/>
            <person name="Land M."/>
            <person name="Hauser L."/>
            <person name="Jeffries C."/>
            <person name="Kyrpides N."/>
            <person name="Ivanova N."/>
            <person name="Mikhailova N."/>
            <person name="Beauchemin N."/>
            <person name="Sen A."/>
            <person name="Sur S.A."/>
            <person name="Gtari M."/>
            <person name="Wall L."/>
            <person name="Tisa L."/>
            <person name="Woyke T."/>
        </authorList>
    </citation>
    <scope>NUCLEOTIDE SEQUENCE [LARGE SCALE GENOMIC DNA]</scope>
    <source>
        <strain evidence="7">DSM 45817 / CECT 9037 / EuI1c</strain>
    </source>
</reference>
<dbReference type="STRING" id="298654.FraEuI1c_2018"/>
<dbReference type="InParanoid" id="E3IV48"/>
<organism evidence="6 7">
    <name type="scientific">Pseudofrankia inefficax (strain DSM 45817 / CECT 9037 / DDB 130130 / EuI1c)</name>
    <name type="common">Frankia inefficax</name>
    <dbReference type="NCBI Taxonomy" id="298654"/>
    <lineage>
        <taxon>Bacteria</taxon>
        <taxon>Bacillati</taxon>
        <taxon>Actinomycetota</taxon>
        <taxon>Actinomycetes</taxon>
        <taxon>Frankiales</taxon>
        <taxon>Frankiaceae</taxon>
        <taxon>Pseudofrankia</taxon>
    </lineage>
</organism>
<dbReference type="FunCoup" id="E3IV48">
    <property type="interactions" value="43"/>
</dbReference>
<proteinExistence type="inferred from homology"/>
<keyword evidence="3" id="KW-0813">Transport</keyword>
<keyword evidence="7" id="KW-1185">Reference proteome</keyword>
<dbReference type="GO" id="GO:0030313">
    <property type="term" value="C:cell envelope"/>
    <property type="evidence" value="ECO:0007669"/>
    <property type="project" value="UniProtKB-SubCell"/>
</dbReference>
<evidence type="ECO:0000259" key="5">
    <source>
        <dbReference type="Pfam" id="PF00496"/>
    </source>
</evidence>
<evidence type="ECO:0000313" key="6">
    <source>
        <dbReference type="EMBL" id="ADP80068.1"/>
    </source>
</evidence>